<dbReference type="InterPro" id="IPR026850">
    <property type="entry name" value="FANCL_C"/>
</dbReference>
<proteinExistence type="predicted"/>
<dbReference type="InterPro" id="IPR016135">
    <property type="entry name" value="UBQ-conjugating_enzyme/RWD"/>
</dbReference>
<gene>
    <name evidence="5" type="primary">FANCL</name>
    <name evidence="5" type="ORF">CM83_43510</name>
</gene>
<dbReference type="GO" id="GO:0006513">
    <property type="term" value="P:protein monoubiquitination"/>
    <property type="evidence" value="ECO:0007669"/>
    <property type="project" value="TreeGrafter"/>
</dbReference>
<evidence type="ECO:0000259" key="3">
    <source>
        <dbReference type="Pfam" id="PF18890"/>
    </source>
</evidence>
<dbReference type="GO" id="GO:0043240">
    <property type="term" value="C:Fanconi anaemia nuclear complex"/>
    <property type="evidence" value="ECO:0007669"/>
    <property type="project" value="InterPro"/>
</dbReference>
<dbReference type="PANTHER" id="PTHR13206:SF0">
    <property type="entry name" value="E3 UBIQUITIN-PROTEIN LIGASE FANCL"/>
    <property type="match status" value="1"/>
</dbReference>
<evidence type="ECO:0000259" key="2">
    <source>
        <dbReference type="Pfam" id="PF11793"/>
    </source>
</evidence>
<dbReference type="PANTHER" id="PTHR13206">
    <property type="entry name" value="UBIQUITIN LIGASE PROTEIN PHF9 FANCONI ANEMIA GROUP L PROTEIN"/>
    <property type="match status" value="1"/>
</dbReference>
<protein>
    <submittedName>
        <fullName evidence="5">E3 ubiquitin-protein ligase FANCL</fullName>
    </submittedName>
</protein>
<evidence type="ECO:0000259" key="1">
    <source>
        <dbReference type="Pfam" id="PF09765"/>
    </source>
</evidence>
<reference evidence="5" key="1">
    <citation type="journal article" date="2014" name="PLoS ONE">
        <title>Transcriptome-Based Identification of ABC Transporters in the Western Tarnished Plant Bug Lygus hesperus.</title>
        <authorList>
            <person name="Hull J.J."/>
            <person name="Chaney K."/>
            <person name="Geib S.M."/>
            <person name="Fabrick J.A."/>
            <person name="Brent C.S."/>
            <person name="Walsh D."/>
            <person name="Lavine L.C."/>
        </authorList>
    </citation>
    <scope>NUCLEOTIDE SEQUENCE</scope>
</reference>
<dbReference type="Gene3D" id="3.10.110.20">
    <property type="entry name" value="RWD domain-like"/>
    <property type="match status" value="1"/>
</dbReference>
<dbReference type="SMART" id="SM01197">
    <property type="entry name" value="FANCL_C"/>
    <property type="match status" value="1"/>
</dbReference>
<dbReference type="Pfam" id="PF11793">
    <property type="entry name" value="FANCL_C"/>
    <property type="match status" value="1"/>
</dbReference>
<dbReference type="InterPro" id="IPR013083">
    <property type="entry name" value="Znf_RING/FYVE/PHD"/>
</dbReference>
<dbReference type="InterPro" id="IPR026848">
    <property type="entry name" value="Fancl"/>
</dbReference>
<feature type="domain" description="FANCL UBC-like" evidence="3">
    <location>
        <begin position="112"/>
        <end position="196"/>
    </location>
</feature>
<dbReference type="EMBL" id="GBHO01021206">
    <property type="protein sequence ID" value="JAG22398.1"/>
    <property type="molecule type" value="Transcribed_RNA"/>
</dbReference>
<dbReference type="GO" id="GO:0036297">
    <property type="term" value="P:interstrand cross-link repair"/>
    <property type="evidence" value="ECO:0007669"/>
    <property type="project" value="InterPro"/>
</dbReference>
<evidence type="ECO:0000259" key="4">
    <source>
        <dbReference type="Pfam" id="PF18891"/>
    </source>
</evidence>
<dbReference type="InterPro" id="IPR019162">
    <property type="entry name" value="FancL_WD-rpt_cont_dom"/>
</dbReference>
<dbReference type="CDD" id="cd23832">
    <property type="entry name" value="DRWD-C_FANCL"/>
    <property type="match status" value="1"/>
</dbReference>
<dbReference type="Gene3D" id="3.10.110.10">
    <property type="entry name" value="Ubiquitin Conjugating Enzyme"/>
    <property type="match status" value="1"/>
</dbReference>
<dbReference type="InterPro" id="IPR044037">
    <property type="entry name" value="FANCL_d3"/>
</dbReference>
<dbReference type="Pfam" id="PF09765">
    <property type="entry name" value="FANCL_d1"/>
    <property type="match status" value="1"/>
</dbReference>
<dbReference type="CDD" id="cd23786">
    <property type="entry name" value="ELF_FANCL"/>
    <property type="match status" value="1"/>
</dbReference>
<reference evidence="5" key="2">
    <citation type="submission" date="2014-07" db="EMBL/GenBank/DDBJ databases">
        <authorList>
            <person name="Hull J."/>
        </authorList>
    </citation>
    <scope>NUCLEOTIDE SEQUENCE</scope>
</reference>
<feature type="domain" description="FANCL C-terminal" evidence="2">
    <location>
        <begin position="306"/>
        <end position="368"/>
    </location>
</feature>
<dbReference type="InterPro" id="IPR043003">
    <property type="entry name" value="FANCL_d3_sf"/>
</dbReference>
<dbReference type="Pfam" id="PF18891">
    <property type="entry name" value="FANCL_d3"/>
    <property type="match status" value="1"/>
</dbReference>
<feature type="domain" description="Fanconi anemia complex subunit FancL WD-repeat containing" evidence="1">
    <location>
        <begin position="11"/>
        <end position="62"/>
    </location>
</feature>
<dbReference type="GO" id="GO:0061630">
    <property type="term" value="F:ubiquitin protein ligase activity"/>
    <property type="evidence" value="ECO:0007669"/>
    <property type="project" value="TreeGrafter"/>
</dbReference>
<evidence type="ECO:0000313" key="5">
    <source>
        <dbReference type="EMBL" id="JAG22398.1"/>
    </source>
</evidence>
<sequence length="381" mass="43761">MECVNIEALKILNEYPLLVPYSNFKKWEGFIQVKEMDVHIEITAPFYPSLRDISIKCPPDVYPLLISLTNQAEDSSLLNLLRSVSHALKSKSLIAVESLEIDKQKLKTFIIVLKELKTMGSTNVVNLNHDAMTVTLRYDDSNGNSHDIIAQFDGDYPKTAVIIKKIDLPIETVHLLEGSATLKQLYESFKEKVEDLIPFWESAKELENECWVIDPEVPQCKDTYRRIFLTTDLSVSISFNTLRMHEMPEIKFFGCVSVVEQKSSEYMSRLEAIGWDMKLSLVSNLRRLLAIEEFPRKCLNSTQDPLECIICATSCVEDGAPAQKWCNNDKCPSVYHRSCLYRWFDGLQSAKQYWDYICGPCPYCKVKIWCPIKEDIPAKRS</sequence>
<organism evidence="5">
    <name type="scientific">Lygus hesperus</name>
    <name type="common">Western plant bug</name>
    <dbReference type="NCBI Taxonomy" id="30085"/>
    <lineage>
        <taxon>Eukaryota</taxon>
        <taxon>Metazoa</taxon>
        <taxon>Ecdysozoa</taxon>
        <taxon>Arthropoda</taxon>
        <taxon>Hexapoda</taxon>
        <taxon>Insecta</taxon>
        <taxon>Pterygota</taxon>
        <taxon>Neoptera</taxon>
        <taxon>Paraneoptera</taxon>
        <taxon>Hemiptera</taxon>
        <taxon>Heteroptera</taxon>
        <taxon>Panheteroptera</taxon>
        <taxon>Cimicomorpha</taxon>
        <taxon>Miridae</taxon>
        <taxon>Mirini</taxon>
        <taxon>Lygus</taxon>
    </lineage>
</organism>
<name>A0A0A9XU31_LYGHE</name>
<dbReference type="AlphaFoldDB" id="A0A0A9XU31"/>
<dbReference type="Gene3D" id="3.30.40.10">
    <property type="entry name" value="Zinc/RING finger domain, C3HC4 (zinc finger)"/>
    <property type="match status" value="1"/>
</dbReference>
<dbReference type="InterPro" id="IPR043898">
    <property type="entry name" value="FANCL_d2"/>
</dbReference>
<accession>A0A0A9XU31</accession>
<dbReference type="Pfam" id="PF18890">
    <property type="entry name" value="FANCL_d2"/>
    <property type="match status" value="1"/>
</dbReference>
<dbReference type="CDD" id="cd23831">
    <property type="entry name" value="DRWD-N_FANCL"/>
    <property type="match status" value="1"/>
</dbReference>
<feature type="domain" description="FANCL UBC-like" evidence="4">
    <location>
        <begin position="198"/>
        <end position="296"/>
    </location>
</feature>